<accession>A0A8J3T7S9</accession>
<feature type="transmembrane region" description="Helical" evidence="1">
    <location>
        <begin position="155"/>
        <end position="176"/>
    </location>
</feature>
<reference evidence="2" key="1">
    <citation type="submission" date="2021-01" db="EMBL/GenBank/DDBJ databases">
        <title>Whole genome shotgun sequence of Planobispora takensis NBRC 109077.</title>
        <authorList>
            <person name="Komaki H."/>
            <person name="Tamura T."/>
        </authorList>
    </citation>
    <scope>NUCLEOTIDE SEQUENCE</scope>
    <source>
        <strain evidence="2">NBRC 109077</strain>
    </source>
</reference>
<gene>
    <name evidence="2" type="ORF">Pta02_80090</name>
</gene>
<keyword evidence="3" id="KW-1185">Reference proteome</keyword>
<proteinExistence type="predicted"/>
<feature type="transmembrane region" description="Helical" evidence="1">
    <location>
        <begin position="182"/>
        <end position="204"/>
    </location>
</feature>
<dbReference type="Proteomes" id="UP000634476">
    <property type="component" value="Unassembled WGS sequence"/>
</dbReference>
<evidence type="ECO:0008006" key="4">
    <source>
        <dbReference type="Google" id="ProtNLM"/>
    </source>
</evidence>
<evidence type="ECO:0000256" key="1">
    <source>
        <dbReference type="SAM" id="Phobius"/>
    </source>
</evidence>
<comment type="caution">
    <text evidence="2">The sequence shown here is derived from an EMBL/GenBank/DDBJ whole genome shotgun (WGS) entry which is preliminary data.</text>
</comment>
<sequence>MAETAAPHARRPHRMQTRLVNPVIRHLLRTPWHDLLSRWVVLLTLTGRRSGAAITVPVQYAQDGDILTLVSRRSRIWWRNLEGGAALRLTLRGVEHTGQAAVSCDPEQVRTALAAIGRSVGREKELMPVREAVAVTVRLDPADAPRRWPAGRRLWRRWVVAVTAGEVLGFSVSALVGPAVAVAWMIGALLMAATAAALTGLAMLRLLRRPAEAR</sequence>
<dbReference type="EMBL" id="BOOK01000089">
    <property type="protein sequence ID" value="GII06001.1"/>
    <property type="molecule type" value="Genomic_DNA"/>
</dbReference>
<dbReference type="Pfam" id="PF04075">
    <property type="entry name" value="F420H2_quin_red"/>
    <property type="match status" value="1"/>
</dbReference>
<evidence type="ECO:0000313" key="3">
    <source>
        <dbReference type="Proteomes" id="UP000634476"/>
    </source>
</evidence>
<dbReference type="Gene3D" id="2.30.110.10">
    <property type="entry name" value="Electron Transport, Fmn-binding Protein, Chain A"/>
    <property type="match status" value="1"/>
</dbReference>
<organism evidence="2 3">
    <name type="scientific">Planobispora takensis</name>
    <dbReference type="NCBI Taxonomy" id="1367882"/>
    <lineage>
        <taxon>Bacteria</taxon>
        <taxon>Bacillati</taxon>
        <taxon>Actinomycetota</taxon>
        <taxon>Actinomycetes</taxon>
        <taxon>Streptosporangiales</taxon>
        <taxon>Streptosporangiaceae</taxon>
        <taxon>Planobispora</taxon>
    </lineage>
</organism>
<protein>
    <recommendedName>
        <fullName evidence="4">DUF385 domain-containing protein</fullName>
    </recommendedName>
</protein>
<dbReference type="InterPro" id="IPR012349">
    <property type="entry name" value="Split_barrel_FMN-bd"/>
</dbReference>
<name>A0A8J3T7S9_9ACTN</name>
<keyword evidence="1" id="KW-0472">Membrane</keyword>
<dbReference type="GO" id="GO:0016491">
    <property type="term" value="F:oxidoreductase activity"/>
    <property type="evidence" value="ECO:0007669"/>
    <property type="project" value="InterPro"/>
</dbReference>
<dbReference type="RefSeq" id="WP_203880201.1">
    <property type="nucleotide sequence ID" value="NZ_BOOK01000089.1"/>
</dbReference>
<evidence type="ECO:0000313" key="2">
    <source>
        <dbReference type="EMBL" id="GII06001.1"/>
    </source>
</evidence>
<dbReference type="AlphaFoldDB" id="A0A8J3T7S9"/>
<keyword evidence="1" id="KW-1133">Transmembrane helix</keyword>
<dbReference type="InterPro" id="IPR004378">
    <property type="entry name" value="F420H2_quin_Rdtase"/>
</dbReference>
<keyword evidence="1" id="KW-0812">Transmembrane</keyword>